<evidence type="ECO:0000313" key="4">
    <source>
        <dbReference type="Proteomes" id="UP000186817"/>
    </source>
</evidence>
<feature type="compositionally biased region" description="Basic and acidic residues" evidence="2">
    <location>
        <begin position="117"/>
        <end position="143"/>
    </location>
</feature>
<feature type="region of interest" description="Disordered" evidence="2">
    <location>
        <begin position="165"/>
        <end position="212"/>
    </location>
</feature>
<evidence type="ECO:0000313" key="3">
    <source>
        <dbReference type="EMBL" id="OLQ12929.1"/>
    </source>
</evidence>
<evidence type="ECO:0000256" key="2">
    <source>
        <dbReference type="SAM" id="MobiDB-lite"/>
    </source>
</evidence>
<organism evidence="3 4">
    <name type="scientific">Symbiodinium microadriaticum</name>
    <name type="common">Dinoflagellate</name>
    <name type="synonym">Zooxanthella microadriatica</name>
    <dbReference type="NCBI Taxonomy" id="2951"/>
    <lineage>
        <taxon>Eukaryota</taxon>
        <taxon>Sar</taxon>
        <taxon>Alveolata</taxon>
        <taxon>Dinophyceae</taxon>
        <taxon>Suessiales</taxon>
        <taxon>Symbiodiniaceae</taxon>
        <taxon>Symbiodinium</taxon>
    </lineage>
</organism>
<dbReference type="OrthoDB" id="436970at2759"/>
<evidence type="ECO:0000256" key="1">
    <source>
        <dbReference type="SAM" id="Coils"/>
    </source>
</evidence>
<name>A0A1Q9EZV5_SYMMI</name>
<gene>
    <name evidence="3" type="ORF">AK812_SmicGene3129</name>
</gene>
<protein>
    <submittedName>
        <fullName evidence="3">Uncharacterized protein</fullName>
    </submittedName>
</protein>
<reference evidence="3 4" key="1">
    <citation type="submission" date="2016-02" db="EMBL/GenBank/DDBJ databases">
        <title>Genome analysis of coral dinoflagellate symbionts highlights evolutionary adaptations to a symbiotic lifestyle.</title>
        <authorList>
            <person name="Aranda M."/>
            <person name="Li Y."/>
            <person name="Liew Y.J."/>
            <person name="Baumgarten S."/>
            <person name="Simakov O."/>
            <person name="Wilson M."/>
            <person name="Piel J."/>
            <person name="Ashoor H."/>
            <person name="Bougouffa S."/>
            <person name="Bajic V.B."/>
            <person name="Ryu T."/>
            <person name="Ravasi T."/>
            <person name="Bayer T."/>
            <person name="Micklem G."/>
            <person name="Kim H."/>
            <person name="Bhak J."/>
            <person name="Lajeunesse T.C."/>
            <person name="Voolstra C.R."/>
        </authorList>
    </citation>
    <scope>NUCLEOTIDE SEQUENCE [LARGE SCALE GENOMIC DNA]</scope>
    <source>
        <strain evidence="3 4">CCMP2467</strain>
    </source>
</reference>
<sequence>MVELDESLGEAIREKYVFQIEVPQGSSRKEALAIMHHAFTKESKRINLEAMKEKVEKEKLRNKRERIFEECAAAIKDATEVDKLDLDDPVNTKNIDDAMKVVQDMEYGKMIEEVRKEEQRMKEKEEKQRKDKENVMNELKDNHPATLMRDVVNQMVAKKVNEIKKENEEEDQEMQGEEPDEQHQEHQQGKNKGKGEHPKGMKEGSKDRRLQKKKLRMELWKKADVVQRQQQQRAKRFMELMEGASAQDWWWIKNYDLLEELRGRSKVSAIA</sequence>
<proteinExistence type="predicted"/>
<feature type="compositionally biased region" description="Basic and acidic residues" evidence="2">
    <location>
        <begin position="181"/>
        <end position="208"/>
    </location>
</feature>
<comment type="caution">
    <text evidence="3">The sequence shown here is derived from an EMBL/GenBank/DDBJ whole genome shotgun (WGS) entry which is preliminary data.</text>
</comment>
<dbReference type="AlphaFoldDB" id="A0A1Q9EZV5"/>
<feature type="compositionally biased region" description="Acidic residues" evidence="2">
    <location>
        <begin position="168"/>
        <end position="180"/>
    </location>
</feature>
<keyword evidence="4" id="KW-1185">Reference proteome</keyword>
<dbReference type="Proteomes" id="UP000186817">
    <property type="component" value="Unassembled WGS sequence"/>
</dbReference>
<dbReference type="EMBL" id="LSRX01000036">
    <property type="protein sequence ID" value="OLQ12929.1"/>
    <property type="molecule type" value="Genomic_DNA"/>
</dbReference>
<feature type="coiled-coil region" evidence="1">
    <location>
        <begin position="41"/>
        <end position="77"/>
    </location>
</feature>
<accession>A0A1Q9EZV5</accession>
<keyword evidence="1" id="KW-0175">Coiled coil</keyword>
<feature type="region of interest" description="Disordered" evidence="2">
    <location>
        <begin position="117"/>
        <end position="150"/>
    </location>
</feature>